<dbReference type="AlphaFoldDB" id="A0A7H8QA22"/>
<feature type="transmembrane region" description="Helical" evidence="1">
    <location>
        <begin position="121"/>
        <end position="144"/>
    </location>
</feature>
<keyword evidence="1" id="KW-1133">Transmembrane helix</keyword>
<feature type="transmembrane region" description="Helical" evidence="1">
    <location>
        <begin position="156"/>
        <end position="178"/>
    </location>
</feature>
<feature type="transmembrane region" description="Helical" evidence="1">
    <location>
        <begin position="21"/>
        <end position="42"/>
    </location>
</feature>
<protein>
    <submittedName>
        <fullName evidence="2">Uncharacterized protein</fullName>
    </submittedName>
</protein>
<reference evidence="3" key="2">
    <citation type="submission" date="2020-06" db="EMBL/GenBank/DDBJ databases">
        <title>Isolation of Planomicrobium glaciei.</title>
        <authorList>
            <person name="Malisova L."/>
            <person name="Safrankova R."/>
            <person name="Jakubu V."/>
            <person name="Spanelova P."/>
        </authorList>
    </citation>
    <scope>NUCLEOTIDE SEQUENCE [LARGE SCALE GENOMIC DNA]</scope>
    <source>
        <strain evidence="3">NRL-ATB46093</strain>
    </source>
</reference>
<dbReference type="Proteomes" id="UP000509222">
    <property type="component" value="Chromosome"/>
</dbReference>
<organism evidence="2 3">
    <name type="scientific">Planococcus glaciei</name>
    <dbReference type="NCBI Taxonomy" id="459472"/>
    <lineage>
        <taxon>Bacteria</taxon>
        <taxon>Bacillati</taxon>
        <taxon>Bacillota</taxon>
        <taxon>Bacilli</taxon>
        <taxon>Bacillales</taxon>
        <taxon>Caryophanaceae</taxon>
        <taxon>Planococcus</taxon>
    </lineage>
</organism>
<feature type="transmembrane region" description="Helical" evidence="1">
    <location>
        <begin position="222"/>
        <end position="242"/>
    </location>
</feature>
<accession>A0A7H8QA22</accession>
<dbReference type="EMBL" id="CP051177">
    <property type="protein sequence ID" value="QKX50886.1"/>
    <property type="molecule type" value="Genomic_DNA"/>
</dbReference>
<keyword evidence="1" id="KW-0472">Membrane</keyword>
<keyword evidence="1" id="KW-0812">Transmembrane</keyword>
<name>A0A7H8QA22_9BACL</name>
<gene>
    <name evidence="2" type="ORF">HF394_10010</name>
</gene>
<keyword evidence="3" id="KW-1185">Reference proteome</keyword>
<sequence length="273" mass="31271">MKEESSKVFLKNPANIVDNNIFQYLKFLIPLVIMTVALYYSINFEVTWPKLLFQVIVLFMIPILSWGLSKVTIRITENYGVSIHRGVLYFLTILFLGVIYMFTSLFMLLHIVSSMVKQGNLSWFVIIFVINSLVFALVHIRCLLRAYYKDIENEKIIVQAIMFIIIFCYGIPALFMTLSNAQLPGLIPDHYVIVINMLLAGGLSVSLQGFKNGYNNSKGTILFANYLQDFFALLIVLAALDLTIENSILFYIGLIFCTLIFTGWRSHKEITKK</sequence>
<evidence type="ECO:0000256" key="1">
    <source>
        <dbReference type="SAM" id="Phobius"/>
    </source>
</evidence>
<evidence type="ECO:0000313" key="3">
    <source>
        <dbReference type="Proteomes" id="UP000509222"/>
    </source>
</evidence>
<proteinExistence type="predicted"/>
<feature type="transmembrane region" description="Helical" evidence="1">
    <location>
        <begin position="248"/>
        <end position="264"/>
    </location>
</feature>
<feature type="transmembrane region" description="Helical" evidence="1">
    <location>
        <begin position="190"/>
        <end position="210"/>
    </location>
</feature>
<dbReference type="RefSeq" id="WP_176294500.1">
    <property type="nucleotide sequence ID" value="NZ_CP051177.1"/>
</dbReference>
<feature type="transmembrane region" description="Helical" evidence="1">
    <location>
        <begin position="48"/>
        <end position="68"/>
    </location>
</feature>
<evidence type="ECO:0000313" key="2">
    <source>
        <dbReference type="EMBL" id="QKX50886.1"/>
    </source>
</evidence>
<feature type="transmembrane region" description="Helical" evidence="1">
    <location>
        <begin position="88"/>
        <end position="109"/>
    </location>
</feature>
<reference evidence="2 3" key="1">
    <citation type="submission" date="2020-04" db="EMBL/GenBank/DDBJ databases">
        <authorList>
            <person name="Pajer P."/>
            <person name="Broz P."/>
        </authorList>
    </citation>
    <scope>NUCLEOTIDE SEQUENCE [LARGE SCALE GENOMIC DNA]</scope>
    <source>
        <strain evidence="3">NRL-ATB46093</strain>
    </source>
</reference>